<dbReference type="RefSeq" id="WP_229124903.1">
    <property type="nucleotide sequence ID" value="NZ_CP064789.1"/>
</dbReference>
<feature type="transmembrane region" description="Helical" evidence="1">
    <location>
        <begin position="405"/>
        <end position="429"/>
    </location>
</feature>
<proteinExistence type="predicted"/>
<reference evidence="2" key="1">
    <citation type="submission" date="2020-11" db="EMBL/GenBank/DDBJ databases">
        <title>Carbohydrate-dependent, anaerobic sulfur respiration: A novel catabolism in halophilic archaea.</title>
        <authorList>
            <person name="Sorokin D.Y."/>
            <person name="Messina E."/>
            <person name="Smedile F."/>
            <person name="La Cono V."/>
            <person name="Hallsworth J.E."/>
            <person name="Yakimov M.M."/>
        </authorList>
    </citation>
    <scope>NUCLEOTIDE SEQUENCE</scope>
    <source>
        <strain evidence="2">HSR-Bgl</strain>
    </source>
</reference>
<keyword evidence="1" id="KW-1133">Transmembrane helix</keyword>
<dbReference type="EMBL" id="CP064789">
    <property type="protein sequence ID" value="QSG13141.1"/>
    <property type="molecule type" value="Genomic_DNA"/>
</dbReference>
<keyword evidence="1" id="KW-0812">Transmembrane</keyword>
<organism evidence="2 3">
    <name type="scientific">Halapricum desulfuricans</name>
    <dbReference type="NCBI Taxonomy" id="2841257"/>
    <lineage>
        <taxon>Archaea</taxon>
        <taxon>Methanobacteriati</taxon>
        <taxon>Methanobacteriota</taxon>
        <taxon>Stenosarchaea group</taxon>
        <taxon>Halobacteria</taxon>
        <taxon>Halobacteriales</taxon>
        <taxon>Haloarculaceae</taxon>
        <taxon>Halapricum</taxon>
    </lineage>
</organism>
<feature type="transmembrane region" description="Helical" evidence="1">
    <location>
        <begin position="356"/>
        <end position="374"/>
    </location>
</feature>
<dbReference type="Proteomes" id="UP000663305">
    <property type="component" value="Chromosome"/>
</dbReference>
<feature type="transmembrane region" description="Helical" evidence="1">
    <location>
        <begin position="332"/>
        <end position="350"/>
    </location>
</feature>
<sequence>MRTRHVILAAVAALLVVAALAPGGSTTPPPEGVCGICGPEFERAAEDNGVNATVTESSLTVEITADGDSHWTATATLNRDAAEWFAGNRTLLYRTVDQSYSSYRTVVDDPENLSVALADRTVTATFTASDATHRYPGGVLLFDGFARYPPHGAPYINMDALAVEGPSGTAITHAPPGGTVSGNRAVWRPGDDRHRFESPLGREATVAFAPDDGLLAQAATVGAVQLHALGMIESELRAYATVPAALLALVATGLLLAGDRLPETLTRGRAVLRWLAAGGGLYAGLTAVVALAGNGVGVVLGVVGIGLIPQALSTATAAALADFVDEETDRNVPGMAVAAVAVWTLALLVGARAGGLLVLVAGPLVFLPFGILAAARHWGRFLFPFVAALGAVAAALPFVPRSGVVFVTPAMLLLLSIGTALLGTPLFAIGQRFGNASSS</sequence>
<protein>
    <submittedName>
        <fullName evidence="2">Putative membrane-associated trancriptional regulator</fullName>
    </submittedName>
</protein>
<dbReference type="AlphaFoldDB" id="A0A897NLI8"/>
<feature type="transmembrane region" description="Helical" evidence="1">
    <location>
        <begin position="238"/>
        <end position="258"/>
    </location>
</feature>
<feature type="transmembrane region" description="Helical" evidence="1">
    <location>
        <begin position="298"/>
        <end position="320"/>
    </location>
</feature>
<keyword evidence="1" id="KW-0472">Membrane</keyword>
<name>A0A897NLI8_9EURY</name>
<evidence type="ECO:0000313" key="2">
    <source>
        <dbReference type="EMBL" id="QSG13141.1"/>
    </source>
</evidence>
<dbReference type="GeneID" id="68862262"/>
<evidence type="ECO:0000256" key="1">
    <source>
        <dbReference type="SAM" id="Phobius"/>
    </source>
</evidence>
<feature type="transmembrane region" description="Helical" evidence="1">
    <location>
        <begin position="381"/>
        <end position="399"/>
    </location>
</feature>
<evidence type="ECO:0000313" key="3">
    <source>
        <dbReference type="Proteomes" id="UP000663305"/>
    </source>
</evidence>
<gene>
    <name evidence="2" type="ORF">HSBGL_2744</name>
</gene>
<feature type="transmembrane region" description="Helical" evidence="1">
    <location>
        <begin position="270"/>
        <end position="292"/>
    </location>
</feature>
<accession>A0A897NLI8</accession>